<dbReference type="GO" id="GO:0003919">
    <property type="term" value="F:FMN adenylyltransferase activity"/>
    <property type="evidence" value="ECO:0007669"/>
    <property type="project" value="UniProtKB-EC"/>
</dbReference>
<dbReference type="EMBL" id="UYSG01011403">
    <property type="protein sequence ID" value="VDL62231.1"/>
    <property type="molecule type" value="Genomic_DNA"/>
</dbReference>
<evidence type="ECO:0000256" key="3">
    <source>
        <dbReference type="ARBA" id="ARBA00012393"/>
    </source>
</evidence>
<dbReference type="InterPro" id="IPR002500">
    <property type="entry name" value="PAPS_reduct_dom"/>
</dbReference>
<keyword evidence="6" id="KW-0808">Transferase</keyword>
<comment type="pathway">
    <text evidence="1">Cofactor biosynthesis; FAD biosynthesis; FAD from FMN: step 1/1.</text>
</comment>
<reference evidence="17" key="1">
    <citation type="submission" date="2017-02" db="UniProtKB">
        <authorList>
            <consortium name="WormBaseParasite"/>
        </authorList>
    </citation>
    <scope>IDENTIFICATION</scope>
</reference>
<evidence type="ECO:0000256" key="1">
    <source>
        <dbReference type="ARBA" id="ARBA00004726"/>
    </source>
</evidence>
<gene>
    <name evidence="15" type="ORF">HDID_LOCUS9812</name>
</gene>
<dbReference type="SUPFAM" id="SSF53218">
    <property type="entry name" value="Molybdenum cofactor biosynthesis proteins"/>
    <property type="match status" value="1"/>
</dbReference>
<keyword evidence="5" id="KW-0288">FMN</keyword>
<reference evidence="15 16" key="2">
    <citation type="submission" date="2018-11" db="EMBL/GenBank/DDBJ databases">
        <authorList>
            <consortium name="Pathogen Informatics"/>
        </authorList>
    </citation>
    <scope>NUCLEOTIDE SEQUENCE [LARGE SCALE GENOMIC DNA]</scope>
</reference>
<evidence type="ECO:0000256" key="2">
    <source>
        <dbReference type="ARBA" id="ARBA00007589"/>
    </source>
</evidence>
<dbReference type="Gene3D" id="3.40.980.10">
    <property type="entry name" value="MoaB/Mog-like domain"/>
    <property type="match status" value="1"/>
</dbReference>
<organism evidence="17">
    <name type="scientific">Hymenolepis diminuta</name>
    <name type="common">Rat tapeworm</name>
    <dbReference type="NCBI Taxonomy" id="6216"/>
    <lineage>
        <taxon>Eukaryota</taxon>
        <taxon>Metazoa</taxon>
        <taxon>Spiralia</taxon>
        <taxon>Lophotrochozoa</taxon>
        <taxon>Platyhelminthes</taxon>
        <taxon>Cestoda</taxon>
        <taxon>Eucestoda</taxon>
        <taxon>Cyclophyllidea</taxon>
        <taxon>Hymenolepididae</taxon>
        <taxon>Hymenolepis</taxon>
    </lineage>
</organism>
<evidence type="ECO:0000256" key="10">
    <source>
        <dbReference type="ARBA" id="ARBA00022840"/>
    </source>
</evidence>
<name>A0A0R3SW10_HYMDI</name>
<evidence type="ECO:0000256" key="9">
    <source>
        <dbReference type="ARBA" id="ARBA00022827"/>
    </source>
</evidence>
<dbReference type="PANTHER" id="PTHR23293:SF9">
    <property type="entry name" value="FAD SYNTHASE"/>
    <property type="match status" value="1"/>
</dbReference>
<dbReference type="EC" id="2.7.7.2" evidence="3"/>
<dbReference type="Pfam" id="PF01507">
    <property type="entry name" value="PAPS_reduct"/>
    <property type="match status" value="1"/>
</dbReference>
<evidence type="ECO:0000313" key="16">
    <source>
        <dbReference type="Proteomes" id="UP000274504"/>
    </source>
</evidence>
<evidence type="ECO:0000256" key="8">
    <source>
        <dbReference type="ARBA" id="ARBA00022741"/>
    </source>
</evidence>
<evidence type="ECO:0000313" key="17">
    <source>
        <dbReference type="WBParaSite" id="HDID_0000981401-mRNA-1"/>
    </source>
</evidence>
<dbReference type="GO" id="GO:0005524">
    <property type="term" value="F:ATP binding"/>
    <property type="evidence" value="ECO:0007669"/>
    <property type="project" value="UniProtKB-KW"/>
</dbReference>
<feature type="domain" description="MoaB/Mog" evidence="14">
    <location>
        <begin position="19"/>
        <end position="189"/>
    </location>
</feature>
<comment type="similarity">
    <text evidence="2">In the N-terminal section; belongs to the MoaB/Mog family.</text>
</comment>
<dbReference type="Pfam" id="PF00994">
    <property type="entry name" value="MoCF_biosynth"/>
    <property type="match status" value="1"/>
</dbReference>
<protein>
    <recommendedName>
        <fullName evidence="3">FAD synthase</fullName>
        <ecNumber evidence="3">2.7.7.2</ecNumber>
    </recommendedName>
    <alternativeName>
        <fullName evidence="11">FAD pyrophosphorylase</fullName>
    </alternativeName>
    <alternativeName>
        <fullName evidence="12">FMN adenylyltransferase</fullName>
    </alternativeName>
</protein>
<sequence>MNRFSNLNVVPLKLNKTLGVIVIGDEVLRGDVVDINFAFVARQAPSCGLRLKRVSIIPDVVKVISKEIQKFSKEYDIVVTSGGIGITHDDLTYEAVADAFGEDLVLHPSLLKFIESEFGCRANDLPFDDHRLRLARVPASSRLIYGKDPKTHQISKYPVLSVGNVFVLPGLPPFFQLGFDFIKPYIRDLDTQYFSRNLYSTSEEIHLAKRLSDFAAEFKHFIIVGSYPVQNNRYYKVRISLECQDPKTLEIAHSSLEKLLGDELVKYDSDPVSNAASRVYKMAEEDTPSGQKLKHSIERSIFITPYNFRIEDIILSFNGGKDCTVLLHLLFAVLNKKSGPQGPFNRPQLFYVREQTPFAEVETFVESTLDFYQYESTKISRLDGISAESGDQKSSAEHPSLIVYSGHIKQGLFRLKHDFPNLRVVFIGTRCDDPWTENIVEVVPTDPGWPEFLRVHPILNWDYTDVWNFIRGLSLPYCCLYDVGYTSLGSMENTHPNPELRYIDSAGRVAYHPAYMLQNPRSERSGRTKNTNNSHPR</sequence>
<keyword evidence="10" id="KW-0067">ATP-binding</keyword>
<evidence type="ECO:0000256" key="4">
    <source>
        <dbReference type="ARBA" id="ARBA00022630"/>
    </source>
</evidence>
<dbReference type="Gene3D" id="3.40.50.620">
    <property type="entry name" value="HUPs"/>
    <property type="match status" value="1"/>
</dbReference>
<evidence type="ECO:0000256" key="12">
    <source>
        <dbReference type="ARBA" id="ARBA00031871"/>
    </source>
</evidence>
<dbReference type="InterPro" id="IPR001453">
    <property type="entry name" value="MoaB/Mog_dom"/>
</dbReference>
<keyword evidence="7" id="KW-0548">Nucleotidyltransferase</keyword>
<comment type="catalytic activity">
    <reaction evidence="13">
        <text>FMN + ATP + H(+) = FAD + diphosphate</text>
        <dbReference type="Rhea" id="RHEA:17237"/>
        <dbReference type="ChEBI" id="CHEBI:15378"/>
        <dbReference type="ChEBI" id="CHEBI:30616"/>
        <dbReference type="ChEBI" id="CHEBI:33019"/>
        <dbReference type="ChEBI" id="CHEBI:57692"/>
        <dbReference type="ChEBI" id="CHEBI:58210"/>
        <dbReference type="EC" id="2.7.7.2"/>
    </reaction>
</comment>
<evidence type="ECO:0000256" key="11">
    <source>
        <dbReference type="ARBA" id="ARBA00031145"/>
    </source>
</evidence>
<dbReference type="InterPro" id="IPR056596">
    <property type="entry name" value="FLAD1_M"/>
</dbReference>
<evidence type="ECO:0000256" key="5">
    <source>
        <dbReference type="ARBA" id="ARBA00022643"/>
    </source>
</evidence>
<dbReference type="STRING" id="6216.A0A0R3SW10"/>
<evidence type="ECO:0000313" key="15">
    <source>
        <dbReference type="EMBL" id="VDL62231.1"/>
    </source>
</evidence>
<evidence type="ECO:0000256" key="6">
    <source>
        <dbReference type="ARBA" id="ARBA00022679"/>
    </source>
</evidence>
<dbReference type="SMART" id="SM00852">
    <property type="entry name" value="MoCF_biosynth"/>
    <property type="match status" value="1"/>
</dbReference>
<proteinExistence type="inferred from homology"/>
<dbReference type="CDD" id="cd23948">
    <property type="entry name" value="FAD_synthase"/>
    <property type="match status" value="1"/>
</dbReference>
<dbReference type="OrthoDB" id="270728at2759"/>
<dbReference type="AlphaFoldDB" id="A0A0R3SW10"/>
<dbReference type="WBParaSite" id="HDID_0000981401-mRNA-1">
    <property type="protein sequence ID" value="HDID_0000981401-mRNA-1"/>
    <property type="gene ID" value="HDID_0000981401"/>
</dbReference>
<keyword evidence="8" id="KW-0547">Nucleotide-binding</keyword>
<dbReference type="InterPro" id="IPR036425">
    <property type="entry name" value="MoaB/Mog-like_dom_sf"/>
</dbReference>
<evidence type="ECO:0000256" key="7">
    <source>
        <dbReference type="ARBA" id="ARBA00022695"/>
    </source>
</evidence>
<dbReference type="PANTHER" id="PTHR23293">
    <property type="entry name" value="FAD SYNTHETASE-RELATED FMN ADENYLYLTRANSFERASE"/>
    <property type="match status" value="1"/>
</dbReference>
<keyword evidence="9" id="KW-0274">FAD</keyword>
<dbReference type="Pfam" id="PF24102">
    <property type="entry name" value="FLAD1_M"/>
    <property type="match status" value="1"/>
</dbReference>
<evidence type="ECO:0000259" key="14">
    <source>
        <dbReference type="SMART" id="SM00852"/>
    </source>
</evidence>
<dbReference type="Proteomes" id="UP000274504">
    <property type="component" value="Unassembled WGS sequence"/>
</dbReference>
<dbReference type="GO" id="GO:0006747">
    <property type="term" value="P:FAD biosynthetic process"/>
    <property type="evidence" value="ECO:0007669"/>
    <property type="project" value="TreeGrafter"/>
</dbReference>
<evidence type="ECO:0000256" key="13">
    <source>
        <dbReference type="ARBA" id="ARBA00049494"/>
    </source>
</evidence>
<dbReference type="InterPro" id="IPR014729">
    <property type="entry name" value="Rossmann-like_a/b/a_fold"/>
</dbReference>
<accession>A0A0R3SW10</accession>
<keyword evidence="4" id="KW-0285">Flavoprotein</keyword>
<dbReference type="SUPFAM" id="SSF52402">
    <property type="entry name" value="Adenine nucleotide alpha hydrolases-like"/>
    <property type="match status" value="1"/>
</dbReference>